<gene>
    <name evidence="11" type="ORF">C4B63_259g22</name>
</gene>
<dbReference type="VEuPathDB" id="TriTrypDB:BCY84_02464"/>
<keyword evidence="3" id="KW-0808">Transferase</keyword>
<feature type="region of interest" description="Disordered" evidence="9">
    <location>
        <begin position="115"/>
        <end position="157"/>
    </location>
</feature>
<dbReference type="VEuPathDB" id="TriTrypDB:TcCLB.507645.40"/>
<keyword evidence="4" id="KW-0479">Metal-binding</keyword>
<evidence type="ECO:0000259" key="10">
    <source>
        <dbReference type="PROSITE" id="PS50089"/>
    </source>
</evidence>
<dbReference type="VEuPathDB" id="TriTrypDB:TcG_06896"/>
<feature type="region of interest" description="Disordered" evidence="9">
    <location>
        <begin position="1"/>
        <end position="42"/>
    </location>
</feature>
<dbReference type="EC" id="2.3.2.27" evidence="2"/>
<keyword evidence="6" id="KW-0833">Ubl conjugation pathway</keyword>
<dbReference type="VEuPathDB" id="TriTrypDB:TCDM_08897"/>
<dbReference type="GO" id="GO:0061630">
    <property type="term" value="F:ubiquitin protein ligase activity"/>
    <property type="evidence" value="ECO:0007669"/>
    <property type="project" value="UniProtKB-EC"/>
</dbReference>
<evidence type="ECO:0000256" key="9">
    <source>
        <dbReference type="SAM" id="MobiDB-lite"/>
    </source>
</evidence>
<evidence type="ECO:0000256" key="1">
    <source>
        <dbReference type="ARBA" id="ARBA00000900"/>
    </source>
</evidence>
<dbReference type="AlphaFoldDB" id="A0A2V2UJ77"/>
<comment type="catalytic activity">
    <reaction evidence="1">
        <text>S-ubiquitinyl-[E2 ubiquitin-conjugating enzyme]-L-cysteine + [acceptor protein]-L-lysine = [E2 ubiquitin-conjugating enzyme]-L-cysteine + N(6)-ubiquitinyl-[acceptor protein]-L-lysine.</text>
        <dbReference type="EC" id="2.3.2.27"/>
    </reaction>
</comment>
<dbReference type="InterPro" id="IPR045191">
    <property type="entry name" value="MBR1/2-like"/>
</dbReference>
<feature type="domain" description="RING-type" evidence="10">
    <location>
        <begin position="240"/>
        <end position="286"/>
    </location>
</feature>
<feature type="compositionally biased region" description="Polar residues" evidence="9">
    <location>
        <begin position="20"/>
        <end position="34"/>
    </location>
</feature>
<dbReference type="VEuPathDB" id="TriTrypDB:TcCL_ESM05216"/>
<dbReference type="PANTHER" id="PTHR22937:SF65">
    <property type="entry name" value="E3 UBIQUITIN-PROTEIN LIGASE ARK2C"/>
    <property type="match status" value="1"/>
</dbReference>
<dbReference type="SUPFAM" id="SSF57850">
    <property type="entry name" value="RING/U-box"/>
    <property type="match status" value="1"/>
</dbReference>
<dbReference type="VEuPathDB" id="TriTrypDB:C3747_248g19"/>
<protein>
    <recommendedName>
        <fullName evidence="2">RING-type E3 ubiquitin transferase</fullName>
        <ecNumber evidence="2">2.3.2.27</ecNumber>
    </recommendedName>
</protein>
<proteinExistence type="predicted"/>
<dbReference type="GO" id="GO:0008270">
    <property type="term" value="F:zinc ion binding"/>
    <property type="evidence" value="ECO:0007669"/>
    <property type="project" value="UniProtKB-KW"/>
</dbReference>
<dbReference type="VEuPathDB" id="TriTrypDB:C4B63_259g22"/>
<accession>A0A2V2UJ77</accession>
<dbReference type="EMBL" id="PRFA01000259">
    <property type="protein sequence ID" value="PWU84044.1"/>
    <property type="molecule type" value="Genomic_DNA"/>
</dbReference>
<dbReference type="Gene3D" id="3.30.40.10">
    <property type="entry name" value="Zinc/RING finger domain, C3HC4 (zinc finger)"/>
    <property type="match status" value="1"/>
</dbReference>
<dbReference type="VEuPathDB" id="TriTrypDB:TcYC6_0030400"/>
<evidence type="ECO:0000256" key="4">
    <source>
        <dbReference type="ARBA" id="ARBA00022723"/>
    </source>
</evidence>
<evidence type="ECO:0000313" key="11">
    <source>
        <dbReference type="EMBL" id="PWU84044.1"/>
    </source>
</evidence>
<evidence type="ECO:0000256" key="2">
    <source>
        <dbReference type="ARBA" id="ARBA00012483"/>
    </source>
</evidence>
<dbReference type="VEuPathDB" id="TriTrypDB:TCSYLVIO_000205"/>
<dbReference type="VEuPathDB" id="TriTrypDB:TcBrA4_0136960"/>
<evidence type="ECO:0000313" key="12">
    <source>
        <dbReference type="Proteomes" id="UP000246121"/>
    </source>
</evidence>
<evidence type="ECO:0000256" key="3">
    <source>
        <dbReference type="ARBA" id="ARBA00022679"/>
    </source>
</evidence>
<dbReference type="PANTHER" id="PTHR22937">
    <property type="entry name" value="E3 UBIQUITIN-PROTEIN LIGASE RNF165"/>
    <property type="match status" value="1"/>
</dbReference>
<name>A0A2V2UJ77_TRYCR</name>
<dbReference type="PROSITE" id="PS50089">
    <property type="entry name" value="ZF_RING_2"/>
    <property type="match status" value="1"/>
</dbReference>
<reference evidence="11 12" key="1">
    <citation type="journal article" date="2018" name="Microb. Genom.">
        <title>Expanding an expanded genome: long-read sequencing of Trypanosoma cruzi.</title>
        <authorList>
            <person name="Berna L."/>
            <person name="Rodriguez M."/>
            <person name="Chiribao M.L."/>
            <person name="Parodi-Talice A."/>
            <person name="Pita S."/>
            <person name="Rijo G."/>
            <person name="Alvarez-Valin F."/>
            <person name="Robello C."/>
        </authorList>
    </citation>
    <scope>NUCLEOTIDE SEQUENCE [LARGE SCALE GENOMIC DNA]</scope>
    <source>
        <strain evidence="11 12">Dm28c</strain>
    </source>
</reference>
<dbReference type="VEuPathDB" id="TriTrypDB:TcCLB.509767.220"/>
<comment type="caution">
    <text evidence="11">The sequence shown here is derived from an EMBL/GenBank/DDBJ whole genome shotgun (WGS) entry which is preliminary data.</text>
</comment>
<sequence>MEENNGPKRARSEAMEDTSSRSTTPLQVDQNATPEATPARDPLLEEQMDQLGVDEDFKASLRCMSPNTRRDVMNDIIRGQQQERTTMATPFGLLSILGENSILPLFSGVDVRLSVEEDSEDEQRGSDGSRAHSSSRRMSPSSGADDRSENSRMETPALREQVLRSQMLYLLHIMRGSHIANTISEAIAQRSLGITQDIDDMSYEQLLELQERIGFVSKGITREQMQQCMQDVPWPKEGSCVVCQSEWQDGTDGNERSVELKVCHHIFHQRCIEQWLGSNKTCPVCKKDVV</sequence>
<evidence type="ECO:0000256" key="6">
    <source>
        <dbReference type="ARBA" id="ARBA00022786"/>
    </source>
</evidence>
<evidence type="ECO:0000256" key="7">
    <source>
        <dbReference type="ARBA" id="ARBA00022833"/>
    </source>
</evidence>
<dbReference type="Proteomes" id="UP000246121">
    <property type="component" value="Unassembled WGS sequence"/>
</dbReference>
<keyword evidence="7" id="KW-0862">Zinc</keyword>
<dbReference type="VEuPathDB" id="TriTrypDB:Tc_MARK_9459"/>
<evidence type="ECO:0000256" key="8">
    <source>
        <dbReference type="PROSITE-ProRule" id="PRU00175"/>
    </source>
</evidence>
<organism evidence="11 12">
    <name type="scientific">Trypanosoma cruzi</name>
    <dbReference type="NCBI Taxonomy" id="5693"/>
    <lineage>
        <taxon>Eukaryota</taxon>
        <taxon>Discoba</taxon>
        <taxon>Euglenozoa</taxon>
        <taxon>Kinetoplastea</taxon>
        <taxon>Metakinetoplastina</taxon>
        <taxon>Trypanosomatida</taxon>
        <taxon>Trypanosomatidae</taxon>
        <taxon>Trypanosoma</taxon>
        <taxon>Schizotrypanum</taxon>
    </lineage>
</organism>
<dbReference type="VEuPathDB" id="TriTrypDB:ECC02_005424"/>
<dbReference type="InterPro" id="IPR013083">
    <property type="entry name" value="Znf_RING/FYVE/PHD"/>
</dbReference>
<keyword evidence="5 8" id="KW-0863">Zinc-finger</keyword>
<dbReference type="InterPro" id="IPR001841">
    <property type="entry name" value="Znf_RING"/>
</dbReference>
<dbReference type="Pfam" id="PF13639">
    <property type="entry name" value="zf-RING_2"/>
    <property type="match status" value="1"/>
</dbReference>
<dbReference type="SMART" id="SM00184">
    <property type="entry name" value="RING"/>
    <property type="match status" value="1"/>
</dbReference>
<evidence type="ECO:0000256" key="5">
    <source>
        <dbReference type="ARBA" id="ARBA00022771"/>
    </source>
</evidence>